<evidence type="ECO:0000313" key="1">
    <source>
        <dbReference type="EMBL" id="GJS95266.1"/>
    </source>
</evidence>
<evidence type="ECO:0000313" key="2">
    <source>
        <dbReference type="Proteomes" id="UP001151760"/>
    </source>
</evidence>
<accession>A0ABQ5A102</accession>
<protein>
    <submittedName>
        <fullName evidence="1">Uncharacterized protein</fullName>
    </submittedName>
</protein>
<reference evidence="1" key="1">
    <citation type="journal article" date="2022" name="Int. J. Mol. Sci.">
        <title>Draft Genome of Tanacetum Coccineum: Genomic Comparison of Closely Related Tanacetum-Family Plants.</title>
        <authorList>
            <person name="Yamashiro T."/>
            <person name="Shiraishi A."/>
            <person name="Nakayama K."/>
            <person name="Satake H."/>
        </authorList>
    </citation>
    <scope>NUCLEOTIDE SEQUENCE</scope>
</reference>
<dbReference type="Proteomes" id="UP001151760">
    <property type="component" value="Unassembled WGS sequence"/>
</dbReference>
<name>A0ABQ5A102_9ASTR</name>
<organism evidence="1 2">
    <name type="scientific">Tanacetum coccineum</name>
    <dbReference type="NCBI Taxonomy" id="301880"/>
    <lineage>
        <taxon>Eukaryota</taxon>
        <taxon>Viridiplantae</taxon>
        <taxon>Streptophyta</taxon>
        <taxon>Embryophyta</taxon>
        <taxon>Tracheophyta</taxon>
        <taxon>Spermatophyta</taxon>
        <taxon>Magnoliopsida</taxon>
        <taxon>eudicotyledons</taxon>
        <taxon>Gunneridae</taxon>
        <taxon>Pentapetalae</taxon>
        <taxon>asterids</taxon>
        <taxon>campanulids</taxon>
        <taxon>Asterales</taxon>
        <taxon>Asteraceae</taxon>
        <taxon>Asteroideae</taxon>
        <taxon>Anthemideae</taxon>
        <taxon>Anthemidinae</taxon>
        <taxon>Tanacetum</taxon>
    </lineage>
</organism>
<reference evidence="1" key="2">
    <citation type="submission" date="2022-01" db="EMBL/GenBank/DDBJ databases">
        <authorList>
            <person name="Yamashiro T."/>
            <person name="Shiraishi A."/>
            <person name="Satake H."/>
            <person name="Nakayama K."/>
        </authorList>
    </citation>
    <scope>NUCLEOTIDE SEQUENCE</scope>
</reference>
<gene>
    <name evidence="1" type="ORF">Tco_0802234</name>
</gene>
<keyword evidence="2" id="KW-1185">Reference proteome</keyword>
<dbReference type="EMBL" id="BQNB010011796">
    <property type="protein sequence ID" value="GJS95266.1"/>
    <property type="molecule type" value="Genomic_DNA"/>
</dbReference>
<proteinExistence type="predicted"/>
<comment type="caution">
    <text evidence="1">The sequence shown here is derived from an EMBL/GenBank/DDBJ whole genome shotgun (WGS) entry which is preliminary data.</text>
</comment>
<sequence>MNKRKKAMVVNYNALSKEKRNTTEIESSREDIEQHYGKTMKKAAEELGATFVTVENEIDKKFKLKHGTSKIKYLEKCRSICSSTACASTQPVAGPVKYVTFKTGNVILAFVDSWIKTKTFAKEKRESIMEPR</sequence>